<feature type="compositionally biased region" description="Basic and acidic residues" evidence="3">
    <location>
        <begin position="130"/>
        <end position="149"/>
    </location>
</feature>
<dbReference type="SUPFAM" id="SSF48366">
    <property type="entry name" value="Ras GEF"/>
    <property type="match status" value="1"/>
</dbReference>
<evidence type="ECO:0000256" key="3">
    <source>
        <dbReference type="SAM" id="MobiDB-lite"/>
    </source>
</evidence>
<organism evidence="6 7">
    <name type="scientific">Anaeramoeba flamelloides</name>
    <dbReference type="NCBI Taxonomy" id="1746091"/>
    <lineage>
        <taxon>Eukaryota</taxon>
        <taxon>Metamonada</taxon>
        <taxon>Anaeramoebidae</taxon>
        <taxon>Anaeramoeba</taxon>
    </lineage>
</organism>
<feature type="region of interest" description="Disordered" evidence="3">
    <location>
        <begin position="130"/>
        <end position="312"/>
    </location>
</feature>
<keyword evidence="7" id="KW-1185">Reference proteome</keyword>
<evidence type="ECO:0000313" key="7">
    <source>
        <dbReference type="Proteomes" id="UP001150062"/>
    </source>
</evidence>
<dbReference type="Pfam" id="PF00618">
    <property type="entry name" value="RasGEF_N"/>
    <property type="match status" value="1"/>
</dbReference>
<dbReference type="EMBL" id="JAOAOG010000319">
    <property type="protein sequence ID" value="KAJ6229703.1"/>
    <property type="molecule type" value="Genomic_DNA"/>
</dbReference>
<comment type="caution">
    <text evidence="6">The sequence shown here is derived from an EMBL/GenBank/DDBJ whole genome shotgun (WGS) entry which is preliminary data.</text>
</comment>
<protein>
    <submittedName>
        <fullName evidence="6">Guanine nucleotide exchange factor</fullName>
    </submittedName>
</protein>
<evidence type="ECO:0000256" key="2">
    <source>
        <dbReference type="PROSITE-ProRule" id="PRU00168"/>
    </source>
</evidence>
<feature type="compositionally biased region" description="Basic residues" evidence="3">
    <location>
        <begin position="279"/>
        <end position="294"/>
    </location>
</feature>
<evidence type="ECO:0000259" key="4">
    <source>
        <dbReference type="PROSITE" id="PS50009"/>
    </source>
</evidence>
<evidence type="ECO:0000256" key="1">
    <source>
        <dbReference type="ARBA" id="ARBA00022658"/>
    </source>
</evidence>
<feature type="compositionally biased region" description="Basic and acidic residues" evidence="3">
    <location>
        <begin position="779"/>
        <end position="788"/>
    </location>
</feature>
<dbReference type="Proteomes" id="UP001150062">
    <property type="component" value="Unassembled WGS sequence"/>
</dbReference>
<dbReference type="PANTHER" id="PTHR23113:SF99">
    <property type="entry name" value="RASGEF DOMAIN-CONTAINING PROTEIN"/>
    <property type="match status" value="1"/>
</dbReference>
<feature type="domain" description="N-terminal Ras-GEF" evidence="5">
    <location>
        <begin position="615"/>
        <end position="741"/>
    </location>
</feature>
<dbReference type="SMART" id="SM00147">
    <property type="entry name" value="RasGEF"/>
    <property type="match status" value="1"/>
</dbReference>
<dbReference type="Gene3D" id="1.10.840.10">
    <property type="entry name" value="Ras guanine-nucleotide exchange factors catalytic domain"/>
    <property type="match status" value="1"/>
</dbReference>
<evidence type="ECO:0000259" key="5">
    <source>
        <dbReference type="PROSITE" id="PS50212"/>
    </source>
</evidence>
<proteinExistence type="predicted"/>
<dbReference type="InterPro" id="IPR000651">
    <property type="entry name" value="Ras-like_Gua-exchang_fac_N"/>
</dbReference>
<sequence length="1057" mass="124224">MSRNTFYLPLVCFWARKDKKKKNKRKPQFQLRIVMICQDKGIIQITQWRKNHQQYDLLKLGLFIEIVGKRLHETIQIKLRSSEIKTCEIDPEETRVNDVLIQLLIPQEYGLFVTDTQASTMKRKTEIREKKTIIEDQVPKTRPQKETQKAKQKPKKKTTKKKEQVEEEDGSSISSSVSSVSSSISITESSSESSTTSGSESSNSKKKRRSKSKKRREKERRRKKREKEKKRRKQKEKERRRRERERERERKKRRNKKKKKIELDSSSLESSDELEKKGKNNAKKKKKTSGGLNKKKGEQKKVAKESGIELEQSKEDIEPEYIPESEFRGKFADRQDLIWKYHGKSLEIRERPPTKIDLELMNVSKEFQSNLRSFSTNLELREIINELAQTDNSIRSVKYGIVFTHSEAHRRDVYIPAPEEVRRGEQLRVILEQSDKFGVWGVFQKGFRLEGYLSKIDTQFDLIQISLKPIVVGIILQGNKEIEILVDSNCPITEICKKIIRNFGFKTSITKQKKKLDIIYNLYKVEYGIEGDRQIITQLHELDSTKSLGELNVTNGSKLKLVRIEKEPENKKKGNVSSKMNFWREFGSGIQNLTFCDQEANKNSTSSIAKKNDLLLNKISGVSLNKLIEYLTSGYESKDFIEVFLLLLPTFTNETTLLDRLLERYDVPSILPQTNRAVLDNERLEIQRRVIKLIYHMVKSNPHYLAVSAKKKIQKLIVKELLEHEDDELKKLAQDILYYLKFQKSRKNKKKELTKKRRNTKRRKNKNATSKKNNNNKNGNEEKKQIYFSENVKKERMDSSTKQKKGKITKLVFKDDLRLEQIQIPELARQITLYTHHLYSKFKTNELFDKSWTRRNKKEIAPNIIQLIGRFNFLADWASTLILGENELKLRIKSLSRVITLANELLKLNNFNDMFSIISGLQNSAVIRLDRTFKRLPKKIKKIYQELDSLTDVSQGCKKLMDLTKKSTPPTVPYLAEYLKVLLYIDDLPDKVDNGLINWRKRMRMFEVVTEIKKFQIVGYNFHFINKIKKLFFEQVNLTEDEMWERSCIILPPPNYN</sequence>
<dbReference type="InterPro" id="IPR023578">
    <property type="entry name" value="Ras_GEF_dom_sf"/>
</dbReference>
<name>A0ABQ8XAK1_9EUKA</name>
<dbReference type="PROSITE" id="PS50212">
    <property type="entry name" value="RASGEF_NTER"/>
    <property type="match status" value="1"/>
</dbReference>
<feature type="domain" description="Ras-GEF" evidence="4">
    <location>
        <begin position="823"/>
        <end position="1053"/>
    </location>
</feature>
<feature type="compositionally biased region" description="Basic residues" evidence="3">
    <location>
        <begin position="748"/>
        <end position="766"/>
    </location>
</feature>
<dbReference type="Pfam" id="PF00617">
    <property type="entry name" value="RasGEF"/>
    <property type="match status" value="1"/>
</dbReference>
<dbReference type="InterPro" id="IPR036964">
    <property type="entry name" value="RASGEF_cat_dom_sf"/>
</dbReference>
<accession>A0ABQ8XAK1</accession>
<dbReference type="CDD" id="cd00155">
    <property type="entry name" value="RasGEF"/>
    <property type="match status" value="1"/>
</dbReference>
<evidence type="ECO:0000313" key="6">
    <source>
        <dbReference type="EMBL" id="KAJ6229703.1"/>
    </source>
</evidence>
<feature type="compositionally biased region" description="Basic residues" evidence="3">
    <location>
        <begin position="150"/>
        <end position="160"/>
    </location>
</feature>
<dbReference type="Gene3D" id="1.20.870.10">
    <property type="entry name" value="Son of sevenless (SoS) protein Chain: S domain 1"/>
    <property type="match status" value="1"/>
</dbReference>
<dbReference type="CDD" id="cd06224">
    <property type="entry name" value="REM"/>
    <property type="match status" value="1"/>
</dbReference>
<feature type="region of interest" description="Disordered" evidence="3">
    <location>
        <begin position="748"/>
        <end position="788"/>
    </location>
</feature>
<feature type="compositionally biased region" description="Basic residues" evidence="3">
    <location>
        <begin position="204"/>
        <end position="260"/>
    </location>
</feature>
<feature type="compositionally biased region" description="Low complexity" evidence="3">
    <location>
        <begin position="171"/>
        <end position="202"/>
    </location>
</feature>
<feature type="compositionally biased region" description="Basic and acidic residues" evidence="3">
    <location>
        <begin position="295"/>
        <end position="312"/>
    </location>
</feature>
<dbReference type="PANTHER" id="PTHR23113">
    <property type="entry name" value="GUANINE NUCLEOTIDE EXCHANGE FACTOR"/>
    <property type="match status" value="1"/>
</dbReference>
<feature type="compositionally biased region" description="Low complexity" evidence="3">
    <location>
        <begin position="767"/>
        <end position="778"/>
    </location>
</feature>
<keyword evidence="1 2" id="KW-0344">Guanine-nucleotide releasing factor</keyword>
<dbReference type="InterPro" id="IPR001895">
    <property type="entry name" value="RASGEF_cat_dom"/>
</dbReference>
<reference evidence="6" key="1">
    <citation type="submission" date="2022-08" db="EMBL/GenBank/DDBJ databases">
        <title>Novel sulfate-reducing endosymbionts in the free-living metamonad Anaeramoeba.</title>
        <authorList>
            <person name="Jerlstrom-Hultqvist J."/>
            <person name="Cepicka I."/>
            <person name="Gallot-Lavallee L."/>
            <person name="Salas-Leiva D."/>
            <person name="Curtis B.A."/>
            <person name="Zahonova K."/>
            <person name="Pipaliya S."/>
            <person name="Dacks J."/>
            <person name="Roger A.J."/>
        </authorList>
    </citation>
    <scope>NUCLEOTIDE SEQUENCE</scope>
    <source>
        <strain evidence="6">Schooner1</strain>
    </source>
</reference>
<gene>
    <name evidence="6" type="ORF">M0813_07663</name>
</gene>
<dbReference type="PROSITE" id="PS50009">
    <property type="entry name" value="RASGEF_CAT"/>
    <property type="match status" value="1"/>
</dbReference>
<dbReference type="InterPro" id="IPR008937">
    <property type="entry name" value="Ras-like_GEF"/>
</dbReference>